<name>A0AAW8NNA9_9GAMM</name>
<dbReference type="Proteomes" id="UP001271263">
    <property type="component" value="Unassembled WGS sequence"/>
</dbReference>
<keyword evidence="4" id="KW-1185">Reference proteome</keyword>
<evidence type="ECO:0000313" key="3">
    <source>
        <dbReference type="Proteomes" id="UP001259340"/>
    </source>
</evidence>
<dbReference type="Proteomes" id="UP001259340">
    <property type="component" value="Unassembled WGS sequence"/>
</dbReference>
<comment type="caution">
    <text evidence="1">The sequence shown here is derived from an EMBL/GenBank/DDBJ whole genome shotgun (WGS) entry which is preliminary data.</text>
</comment>
<evidence type="ECO:0000313" key="4">
    <source>
        <dbReference type="Proteomes" id="UP001271263"/>
    </source>
</evidence>
<dbReference type="EMBL" id="JAPMLE010000001">
    <property type="protein sequence ID" value="MDR8523835.1"/>
    <property type="molecule type" value="Genomic_DNA"/>
</dbReference>
<sequence>MKNESKNNLNGLSTMTPKTRSFFLANFIRDNGSLDTQLAADFFSVTSRTINNWVATGCPTWVDKHVALYLRSIPDTKEWDGFSFSHDGKQLLTPFKNHSFTASELLKHFFDKQFHRIDRAQNRKLNEQVESLRNEDEANAIRGEIDLMIDTLNKLKHSPIVAPKQVFSKSVIRK</sequence>
<gene>
    <name evidence="1" type="ORF">OS133_09145</name>
    <name evidence="2" type="ORF">OS134_06565</name>
</gene>
<proteinExistence type="predicted"/>
<dbReference type="AlphaFoldDB" id="A0AAW8NNA9"/>
<organism evidence="1 3">
    <name type="scientific">Shewanella fidelis</name>
    <dbReference type="NCBI Taxonomy" id="173509"/>
    <lineage>
        <taxon>Bacteria</taxon>
        <taxon>Pseudomonadati</taxon>
        <taxon>Pseudomonadota</taxon>
        <taxon>Gammaproteobacteria</taxon>
        <taxon>Alteromonadales</taxon>
        <taxon>Shewanellaceae</taxon>
        <taxon>Shewanella</taxon>
    </lineage>
</organism>
<evidence type="ECO:0000313" key="1">
    <source>
        <dbReference type="EMBL" id="MDR8523835.1"/>
    </source>
</evidence>
<evidence type="ECO:0000313" key="2">
    <source>
        <dbReference type="EMBL" id="MDW4823729.1"/>
    </source>
</evidence>
<protein>
    <recommendedName>
        <fullName evidence="5">Bacteriophage CI repressor</fullName>
    </recommendedName>
</protein>
<dbReference type="EMBL" id="JAPMLD010000002">
    <property type="protein sequence ID" value="MDW4823729.1"/>
    <property type="molecule type" value="Genomic_DNA"/>
</dbReference>
<dbReference type="RefSeq" id="WP_310654677.1">
    <property type="nucleotide sequence ID" value="NZ_JAPMLC010000001.1"/>
</dbReference>
<evidence type="ECO:0008006" key="5">
    <source>
        <dbReference type="Google" id="ProtNLM"/>
    </source>
</evidence>
<reference evidence="1" key="2">
    <citation type="submission" date="2022-11" db="EMBL/GenBank/DDBJ databases">
        <title>Prophages regulate Shewanella fidelis motility and biofilm formation: implications for gut colonization dynamics in Ciona robusta.</title>
        <authorList>
            <person name="Natarajan O."/>
            <person name="Gibboney S.L."/>
            <person name="Young M.N."/>
            <person name="Lim S.J."/>
            <person name="Pluta N."/>
            <person name="Atkinson C.G.F."/>
            <person name="Leigh B.A."/>
            <person name="Liberti A."/>
            <person name="Kees E."/>
            <person name="Breitbart M."/>
            <person name="Gralnick J."/>
            <person name="Dishaw L.J."/>
        </authorList>
    </citation>
    <scope>NUCLEOTIDE SEQUENCE</scope>
    <source>
        <strain evidence="1">3313</strain>
    </source>
</reference>
<reference evidence="2 4" key="1">
    <citation type="journal article" date="2022" name="bioRxiv">
        <title>Prophages regulate Shewanella fidelis 3313 motility and biofilm formation: implications for gut colonization dynamics in Ciona robusta.</title>
        <authorList>
            <person name="Natarajan O."/>
            <person name="Gibboney S.L."/>
            <person name="Young M.N."/>
            <person name="Lim S.J."/>
            <person name="Pluta N."/>
            <person name="Atkinson C.G."/>
            <person name="Leigh B.A."/>
            <person name="Liberti A."/>
            <person name="Kees E.D."/>
            <person name="Breitbart M."/>
            <person name="Gralnick J.A."/>
            <person name="Dishaw L.J."/>
        </authorList>
    </citation>
    <scope>NUCLEOTIDE SEQUENCE [LARGE SCALE GENOMIC DNA]</scope>
    <source>
        <strain evidence="2 4">JG4066</strain>
    </source>
</reference>
<accession>A0AAW8NNA9</accession>